<keyword evidence="1" id="KW-0812">Transmembrane</keyword>
<proteinExistence type="predicted"/>
<feature type="domain" description="DUF8040" evidence="2">
    <location>
        <begin position="184"/>
        <end position="265"/>
    </location>
</feature>
<dbReference type="Pfam" id="PF26138">
    <property type="entry name" value="DUF8040"/>
    <property type="match status" value="1"/>
</dbReference>
<sequence>MVTGVVVASVDGDDEDVVVVSVDGYGCGSHGVVDQRWWWTGGCRRWKQRNDTKEEDGLQVDAVDDARTQKQQPKVEAVEHEKTPLCPSHESFYYELGGCLVHWNGKMRKEKGMTRTPSLQRKIRTKRATMIAALGSANAIFIVARWFLMCGSAMNYFIESKTLRKRYLVSYYNSLQNMIRMVYESDTTSVVNIRMNIYAFRKLCQILETRGGLKSSKNIQVDEQVTMFLHTLAHNEKNRIIVNRFQRSGETISRYFMLVLNAVCRLHKEFYKVPVPVPVNELDERWKWFKGCLGALDGTYVKARVPESERKPYRTRKGEICTNVLGVCTRDLQFIYVLAG</sequence>
<reference evidence="3 4" key="1">
    <citation type="journal article" date="2018" name="Mol. Plant">
        <title>The genome of Artemisia annua provides insight into the evolution of Asteraceae family and artemisinin biosynthesis.</title>
        <authorList>
            <person name="Shen Q."/>
            <person name="Zhang L."/>
            <person name="Liao Z."/>
            <person name="Wang S."/>
            <person name="Yan T."/>
            <person name="Shi P."/>
            <person name="Liu M."/>
            <person name="Fu X."/>
            <person name="Pan Q."/>
            <person name="Wang Y."/>
            <person name="Lv Z."/>
            <person name="Lu X."/>
            <person name="Zhang F."/>
            <person name="Jiang W."/>
            <person name="Ma Y."/>
            <person name="Chen M."/>
            <person name="Hao X."/>
            <person name="Li L."/>
            <person name="Tang Y."/>
            <person name="Lv G."/>
            <person name="Zhou Y."/>
            <person name="Sun X."/>
            <person name="Brodelius P.E."/>
            <person name="Rose J.K.C."/>
            <person name="Tang K."/>
        </authorList>
    </citation>
    <scope>NUCLEOTIDE SEQUENCE [LARGE SCALE GENOMIC DNA]</scope>
    <source>
        <strain evidence="4">cv. Huhao1</strain>
        <tissue evidence="3">Leaf</tissue>
    </source>
</reference>
<gene>
    <name evidence="3" type="ORF">CTI12_AA454780</name>
</gene>
<dbReference type="STRING" id="35608.A0A2U1LTY0"/>
<dbReference type="OrthoDB" id="693592at2759"/>
<evidence type="ECO:0000313" key="4">
    <source>
        <dbReference type="Proteomes" id="UP000245207"/>
    </source>
</evidence>
<keyword evidence="4" id="KW-1185">Reference proteome</keyword>
<dbReference type="InterPro" id="IPR058353">
    <property type="entry name" value="DUF8040"/>
</dbReference>
<protein>
    <recommendedName>
        <fullName evidence="2">DUF8040 domain-containing protein</fullName>
    </recommendedName>
</protein>
<dbReference type="InterPro" id="IPR045249">
    <property type="entry name" value="HARBI1-like"/>
</dbReference>
<accession>A0A2U1LTY0</accession>
<dbReference type="PANTHER" id="PTHR22930:SF281">
    <property type="entry name" value="NUCLEASE"/>
    <property type="match status" value="1"/>
</dbReference>
<feature type="transmembrane region" description="Helical" evidence="1">
    <location>
        <begin position="128"/>
        <end position="148"/>
    </location>
</feature>
<organism evidence="3 4">
    <name type="scientific">Artemisia annua</name>
    <name type="common">Sweet wormwood</name>
    <dbReference type="NCBI Taxonomy" id="35608"/>
    <lineage>
        <taxon>Eukaryota</taxon>
        <taxon>Viridiplantae</taxon>
        <taxon>Streptophyta</taxon>
        <taxon>Embryophyta</taxon>
        <taxon>Tracheophyta</taxon>
        <taxon>Spermatophyta</taxon>
        <taxon>Magnoliopsida</taxon>
        <taxon>eudicotyledons</taxon>
        <taxon>Gunneridae</taxon>
        <taxon>Pentapetalae</taxon>
        <taxon>asterids</taxon>
        <taxon>campanulids</taxon>
        <taxon>Asterales</taxon>
        <taxon>Asteraceae</taxon>
        <taxon>Asteroideae</taxon>
        <taxon>Anthemideae</taxon>
        <taxon>Artemisiinae</taxon>
        <taxon>Artemisia</taxon>
    </lineage>
</organism>
<dbReference type="Proteomes" id="UP000245207">
    <property type="component" value="Unassembled WGS sequence"/>
</dbReference>
<keyword evidence="1" id="KW-1133">Transmembrane helix</keyword>
<dbReference type="AlphaFoldDB" id="A0A2U1LTY0"/>
<comment type="caution">
    <text evidence="3">The sequence shown here is derived from an EMBL/GenBank/DDBJ whole genome shotgun (WGS) entry which is preliminary data.</text>
</comment>
<evidence type="ECO:0000259" key="2">
    <source>
        <dbReference type="Pfam" id="PF26138"/>
    </source>
</evidence>
<dbReference type="EMBL" id="PKPP01007785">
    <property type="protein sequence ID" value="PWA52459.1"/>
    <property type="molecule type" value="Genomic_DNA"/>
</dbReference>
<evidence type="ECO:0000256" key="1">
    <source>
        <dbReference type="SAM" id="Phobius"/>
    </source>
</evidence>
<keyword evidence="1" id="KW-0472">Membrane</keyword>
<evidence type="ECO:0000313" key="3">
    <source>
        <dbReference type="EMBL" id="PWA52459.1"/>
    </source>
</evidence>
<dbReference type="PANTHER" id="PTHR22930">
    <property type="match status" value="1"/>
</dbReference>
<name>A0A2U1LTY0_ARTAN</name>